<dbReference type="NCBIfam" id="TIGR02780">
    <property type="entry name" value="TrbJ_Ti"/>
    <property type="match status" value="1"/>
</dbReference>
<evidence type="ECO:0000313" key="3">
    <source>
        <dbReference type="EMBL" id="AFM33736.1"/>
    </source>
</evidence>
<evidence type="ECO:0000313" key="4">
    <source>
        <dbReference type="Proteomes" id="UP000006063"/>
    </source>
</evidence>
<feature type="signal peptide" evidence="2">
    <location>
        <begin position="1"/>
        <end position="26"/>
    </location>
</feature>
<name>I4CUH9_STUST</name>
<organism evidence="3 4">
    <name type="scientific">Stutzerimonas stutzeri CCUG 29243</name>
    <dbReference type="NCBI Taxonomy" id="1196835"/>
    <lineage>
        <taxon>Bacteria</taxon>
        <taxon>Pseudomonadati</taxon>
        <taxon>Pseudomonadota</taxon>
        <taxon>Gammaproteobacteria</taxon>
        <taxon>Pseudomonadales</taxon>
        <taxon>Pseudomonadaceae</taxon>
        <taxon>Stutzerimonas</taxon>
    </lineage>
</organism>
<protein>
    <submittedName>
        <fullName evidence="3">Conjugal transfer protein TrbJ</fullName>
    </submittedName>
</protein>
<gene>
    <name evidence="3" type="ORF">A458_12515</name>
</gene>
<keyword evidence="1" id="KW-0175">Coiled coil</keyword>
<feature type="coiled-coil region" evidence="1">
    <location>
        <begin position="46"/>
        <end position="73"/>
    </location>
</feature>
<dbReference type="KEGG" id="psc:A458_12515"/>
<evidence type="ECO:0000256" key="2">
    <source>
        <dbReference type="SAM" id="SignalP"/>
    </source>
</evidence>
<dbReference type="HOGENOM" id="CLU_065326_1_0_6"/>
<dbReference type="InterPro" id="IPR014147">
    <property type="entry name" value="T4SS_TrbJ"/>
</dbReference>
<keyword evidence="2" id="KW-0732">Signal</keyword>
<dbReference type="NCBIfam" id="NF010448">
    <property type="entry name" value="PRK13874.1"/>
    <property type="match status" value="1"/>
</dbReference>
<dbReference type="PATRIC" id="fig|1196835.3.peg.2519"/>
<sequence length="267" mass="29728">MRFPVHHFTCVTLLVLGLLTVQPASAFTVIDPTNLVQNTLTAVRTLEMANNQVRQLQNETQMLLNQARHLQRLDYNVVSQLRTSLANTERLLAEAQGLAYEVQRLDQEFSRLYPNEYTGDVSSQRLAEEARERWQQGLDGLHTALRVQAQVTQNLAEDESALAALVQQSQSAGGALQAAQATNQLLALQAKQSIQAQQLQITQNRAVALELARQSAAAEEARERRRRFMGNGTPYTPYPVQFLSLGRRLHETPDTAAAAGASRLWTD</sequence>
<accession>I4CUH9</accession>
<evidence type="ECO:0000256" key="1">
    <source>
        <dbReference type="SAM" id="Coils"/>
    </source>
</evidence>
<proteinExistence type="predicted"/>
<feature type="chain" id="PRO_5003688110" evidence="2">
    <location>
        <begin position="27"/>
        <end position="267"/>
    </location>
</feature>
<dbReference type="AlphaFoldDB" id="I4CUH9"/>
<reference evidence="3 4" key="1">
    <citation type="journal article" date="2012" name="J. Bacteriol.">
        <title>Complete Genome Sequence of the Naphthalene-Degrading Bacterium Pseudomonas stutzeri AN10 (CCUG 29243).</title>
        <authorList>
            <person name="Brunet-Galmes I."/>
            <person name="Busquets A."/>
            <person name="Pena A."/>
            <person name="Gomila M."/>
            <person name="Nogales B."/>
            <person name="Garcia-Valdes E."/>
            <person name="Lalucat J."/>
            <person name="Bennasar A."/>
            <person name="Bosch R."/>
        </authorList>
    </citation>
    <scope>NUCLEOTIDE SEQUENCE [LARGE SCALE GENOMIC DNA]</scope>
    <source>
        <strain evidence="3 4">CCUG 29243</strain>
    </source>
</reference>
<dbReference type="eggNOG" id="COG5314">
    <property type="taxonomic scope" value="Bacteria"/>
</dbReference>
<dbReference type="RefSeq" id="WP_014820665.1">
    <property type="nucleotide sequence ID" value="NC_018028.1"/>
</dbReference>
<dbReference type="EMBL" id="CP003677">
    <property type="protein sequence ID" value="AFM33736.1"/>
    <property type="molecule type" value="Genomic_DNA"/>
</dbReference>
<dbReference type="Proteomes" id="UP000006063">
    <property type="component" value="Chromosome"/>
</dbReference>